<dbReference type="Gene3D" id="3.30.450.40">
    <property type="match status" value="1"/>
</dbReference>
<dbReference type="RefSeq" id="WP_343789440.1">
    <property type="nucleotide sequence ID" value="NZ_BAAAEU010000007.1"/>
</dbReference>
<dbReference type="SUPFAM" id="SSF55781">
    <property type="entry name" value="GAF domain-like"/>
    <property type="match status" value="1"/>
</dbReference>
<dbReference type="InterPro" id="IPR003018">
    <property type="entry name" value="GAF"/>
</dbReference>
<dbReference type="SUPFAM" id="SSF49879">
    <property type="entry name" value="SMAD/FHA domain"/>
    <property type="match status" value="1"/>
</dbReference>
<sequence>MTARFEAYPPDRASLVRFLEPGRIYRVGRNSACELRIDHDSISRFHAELQDDARGWHLSDTGSKNGLRVDGHLVLQAHLTDSIWFAIGDVYCHFEPLSPEQVHELRSQHNTRRSISRALSSRLSPDLGFEPLLAQTLDAMLELSGLGRGFVLYGESVDALRVRASRGIDLDELARSSFAGSVGAVDRALRERRSVVCGDTGDTPWLGVRPSVQLGGIRALICVPLLHDGELLGAVYADSRRPGTPLTELDQELIESIAGHAVATLAMARLRDAVDSLLQASSAAGARAPRWQEIRSACRMA</sequence>
<dbReference type="InterPro" id="IPR008984">
    <property type="entry name" value="SMAD_FHA_dom_sf"/>
</dbReference>
<dbReference type="SMART" id="SM00065">
    <property type="entry name" value="GAF"/>
    <property type="match status" value="1"/>
</dbReference>
<dbReference type="EMBL" id="BAAAEU010000007">
    <property type="protein sequence ID" value="GAA0713370.1"/>
    <property type="molecule type" value="Genomic_DNA"/>
</dbReference>
<organism evidence="2 3">
    <name type="scientific">Dokdonella soli</name>
    <dbReference type="NCBI Taxonomy" id="529810"/>
    <lineage>
        <taxon>Bacteria</taxon>
        <taxon>Pseudomonadati</taxon>
        <taxon>Pseudomonadota</taxon>
        <taxon>Gammaproteobacteria</taxon>
        <taxon>Lysobacterales</taxon>
        <taxon>Rhodanobacteraceae</taxon>
        <taxon>Dokdonella</taxon>
    </lineage>
</organism>
<evidence type="ECO:0000259" key="1">
    <source>
        <dbReference type="PROSITE" id="PS50006"/>
    </source>
</evidence>
<dbReference type="Gene3D" id="2.60.200.20">
    <property type="match status" value="1"/>
</dbReference>
<dbReference type="SMART" id="SM00240">
    <property type="entry name" value="FHA"/>
    <property type="match status" value="1"/>
</dbReference>
<gene>
    <name evidence="2" type="ORF">GCM10009105_16710</name>
</gene>
<feature type="domain" description="FHA" evidence="1">
    <location>
        <begin position="25"/>
        <end position="74"/>
    </location>
</feature>
<dbReference type="InterPro" id="IPR000253">
    <property type="entry name" value="FHA_dom"/>
</dbReference>
<proteinExistence type="predicted"/>
<evidence type="ECO:0000313" key="3">
    <source>
        <dbReference type="Proteomes" id="UP001501523"/>
    </source>
</evidence>
<dbReference type="CDD" id="cd00060">
    <property type="entry name" value="FHA"/>
    <property type="match status" value="1"/>
</dbReference>
<name>A0ABN1IH42_9GAMM</name>
<dbReference type="Pfam" id="PF01590">
    <property type="entry name" value="GAF"/>
    <property type="match status" value="1"/>
</dbReference>
<comment type="caution">
    <text evidence="2">The sequence shown here is derived from an EMBL/GenBank/DDBJ whole genome shotgun (WGS) entry which is preliminary data.</text>
</comment>
<reference evidence="2 3" key="1">
    <citation type="journal article" date="2019" name="Int. J. Syst. Evol. Microbiol.">
        <title>The Global Catalogue of Microorganisms (GCM) 10K type strain sequencing project: providing services to taxonomists for standard genome sequencing and annotation.</title>
        <authorList>
            <consortium name="The Broad Institute Genomics Platform"/>
            <consortium name="The Broad Institute Genome Sequencing Center for Infectious Disease"/>
            <person name="Wu L."/>
            <person name="Ma J."/>
        </authorList>
    </citation>
    <scope>NUCLEOTIDE SEQUENCE [LARGE SCALE GENOMIC DNA]</scope>
    <source>
        <strain evidence="2 3">JCM 15421</strain>
    </source>
</reference>
<keyword evidence="3" id="KW-1185">Reference proteome</keyword>
<dbReference type="PROSITE" id="PS50006">
    <property type="entry name" value="FHA_DOMAIN"/>
    <property type="match status" value="1"/>
</dbReference>
<dbReference type="Pfam" id="PF00498">
    <property type="entry name" value="FHA"/>
    <property type="match status" value="1"/>
</dbReference>
<evidence type="ECO:0000313" key="2">
    <source>
        <dbReference type="EMBL" id="GAA0713370.1"/>
    </source>
</evidence>
<dbReference type="InterPro" id="IPR029016">
    <property type="entry name" value="GAF-like_dom_sf"/>
</dbReference>
<protein>
    <recommendedName>
        <fullName evidence="1">FHA domain-containing protein</fullName>
    </recommendedName>
</protein>
<accession>A0ABN1IH42</accession>
<dbReference type="Proteomes" id="UP001501523">
    <property type="component" value="Unassembled WGS sequence"/>
</dbReference>